<protein>
    <recommendedName>
        <fullName evidence="6">Yip1 domain-containing protein</fullName>
    </recommendedName>
</protein>
<dbReference type="RefSeq" id="WP_092526886.1">
    <property type="nucleotide sequence ID" value="NZ_FNCI01000010.1"/>
</dbReference>
<evidence type="ECO:0000256" key="1">
    <source>
        <dbReference type="ARBA" id="ARBA00004141"/>
    </source>
</evidence>
<dbReference type="InterPro" id="IPR006977">
    <property type="entry name" value="Yip1_dom"/>
</dbReference>
<keyword evidence="4 5" id="KW-0472">Membrane</keyword>
<dbReference type="GO" id="GO:0016020">
    <property type="term" value="C:membrane"/>
    <property type="evidence" value="ECO:0007669"/>
    <property type="project" value="UniProtKB-SubCell"/>
</dbReference>
<evidence type="ECO:0000256" key="5">
    <source>
        <dbReference type="SAM" id="Phobius"/>
    </source>
</evidence>
<dbReference type="AlphaFoldDB" id="A0A1G7TJL0"/>
<gene>
    <name evidence="7" type="ORF">SAMN05216571_11084</name>
</gene>
<reference evidence="7 8" key="1">
    <citation type="submission" date="2016-10" db="EMBL/GenBank/DDBJ databases">
        <authorList>
            <person name="de Groot N.N."/>
        </authorList>
    </citation>
    <scope>NUCLEOTIDE SEQUENCE [LARGE SCALE GENOMIC DNA]</scope>
    <source>
        <strain evidence="7 8">BH539</strain>
    </source>
</reference>
<dbReference type="STRING" id="284577.SAMN05216571_11084"/>
<evidence type="ECO:0000313" key="8">
    <source>
        <dbReference type="Proteomes" id="UP000198641"/>
    </source>
</evidence>
<keyword evidence="3 5" id="KW-1133">Transmembrane helix</keyword>
<keyword evidence="2 5" id="KW-0812">Transmembrane</keyword>
<feature type="transmembrane region" description="Helical" evidence="5">
    <location>
        <begin position="66"/>
        <end position="87"/>
    </location>
</feature>
<feature type="transmembrane region" description="Helical" evidence="5">
    <location>
        <begin position="34"/>
        <end position="54"/>
    </location>
</feature>
<dbReference type="OrthoDB" id="9808452at2"/>
<feature type="transmembrane region" description="Helical" evidence="5">
    <location>
        <begin position="171"/>
        <end position="193"/>
    </location>
</feature>
<dbReference type="Pfam" id="PF04893">
    <property type="entry name" value="Yip1"/>
    <property type="match status" value="1"/>
</dbReference>
<dbReference type="EMBL" id="FNCI01000010">
    <property type="protein sequence ID" value="SDG34710.1"/>
    <property type="molecule type" value="Genomic_DNA"/>
</dbReference>
<evidence type="ECO:0000256" key="3">
    <source>
        <dbReference type="ARBA" id="ARBA00022989"/>
    </source>
</evidence>
<organism evidence="7 8">
    <name type="scientific">Onishia taeanensis</name>
    <dbReference type="NCBI Taxonomy" id="284577"/>
    <lineage>
        <taxon>Bacteria</taxon>
        <taxon>Pseudomonadati</taxon>
        <taxon>Pseudomonadota</taxon>
        <taxon>Gammaproteobacteria</taxon>
        <taxon>Oceanospirillales</taxon>
        <taxon>Halomonadaceae</taxon>
        <taxon>Onishia</taxon>
    </lineage>
</organism>
<proteinExistence type="predicted"/>
<dbReference type="Proteomes" id="UP000198641">
    <property type="component" value="Unassembled WGS sequence"/>
</dbReference>
<name>A0A1G7TJL0_9GAMM</name>
<sequence>MLTHVWGLMAHPQREWKQIKGERETLTHLYEHHVLLLAAIPVVCSYIGTTQVGWGLGGETTIQLSYLDALGAGIVFYLVMLAAVYVVGKVIRAMAKRFTDKPPKQSECIVFAGYVATPMFLSGLVAVYPIVWLCLLAGVLGLCYTAYLLYLGIPAFLGISREEGFIVSSSTLGIGVLLLEVLLGLTVLLWGYGERIILTLLGS</sequence>
<evidence type="ECO:0000256" key="2">
    <source>
        <dbReference type="ARBA" id="ARBA00022692"/>
    </source>
</evidence>
<comment type="subcellular location">
    <subcellularLocation>
        <location evidence="1">Membrane</location>
        <topology evidence="1">Multi-pass membrane protein</topology>
    </subcellularLocation>
</comment>
<accession>A0A1G7TJL0</accession>
<evidence type="ECO:0000256" key="4">
    <source>
        <dbReference type="ARBA" id="ARBA00023136"/>
    </source>
</evidence>
<feature type="transmembrane region" description="Helical" evidence="5">
    <location>
        <begin position="108"/>
        <end position="131"/>
    </location>
</feature>
<feature type="domain" description="Yip1" evidence="6">
    <location>
        <begin position="6"/>
        <end position="180"/>
    </location>
</feature>
<evidence type="ECO:0000259" key="6">
    <source>
        <dbReference type="Pfam" id="PF04893"/>
    </source>
</evidence>
<evidence type="ECO:0000313" key="7">
    <source>
        <dbReference type="EMBL" id="SDG34710.1"/>
    </source>
</evidence>
<keyword evidence="8" id="KW-1185">Reference proteome</keyword>
<feature type="transmembrane region" description="Helical" evidence="5">
    <location>
        <begin position="137"/>
        <end position="159"/>
    </location>
</feature>